<dbReference type="Pfam" id="PF00271">
    <property type="entry name" value="Helicase_C"/>
    <property type="match status" value="1"/>
</dbReference>
<dbReference type="SUPFAM" id="SSF52540">
    <property type="entry name" value="P-loop containing nucleoside triphosphate hydrolases"/>
    <property type="match status" value="1"/>
</dbReference>
<dbReference type="Gene3D" id="3.40.50.300">
    <property type="entry name" value="P-loop containing nucleotide triphosphate hydrolases"/>
    <property type="match status" value="2"/>
</dbReference>
<evidence type="ECO:0000256" key="3">
    <source>
        <dbReference type="ARBA" id="ARBA00022723"/>
    </source>
</evidence>
<dbReference type="PANTHER" id="PTHR14074">
    <property type="entry name" value="HELICASE WITH DEATH DOMAIN-RELATED"/>
    <property type="match status" value="1"/>
</dbReference>
<accession>A0A085LYC9</accession>
<dbReference type="CDD" id="cd18034">
    <property type="entry name" value="DEXHc_dicer"/>
    <property type="match status" value="1"/>
</dbReference>
<dbReference type="InterPro" id="IPR006935">
    <property type="entry name" value="Helicase/UvrB_N"/>
</dbReference>
<dbReference type="InterPro" id="IPR038248">
    <property type="entry name" value="Dicer_dimer_sf"/>
</dbReference>
<comment type="similarity">
    <text evidence="10 11">Belongs to the helicase family. Dicer subfamily.</text>
</comment>
<dbReference type="EMBL" id="KL363261">
    <property type="protein sequence ID" value="KFD49975.1"/>
    <property type="molecule type" value="Genomic_DNA"/>
</dbReference>
<dbReference type="CDD" id="cd15903">
    <property type="entry name" value="Dicer_PBD"/>
    <property type="match status" value="1"/>
</dbReference>
<evidence type="ECO:0000313" key="16">
    <source>
        <dbReference type="EMBL" id="KFD62730.1"/>
    </source>
</evidence>
<dbReference type="AlphaFoldDB" id="A0A085LYC9"/>
<keyword evidence="11" id="KW-0694">RNA-binding</keyword>
<dbReference type="InterPro" id="IPR005034">
    <property type="entry name" value="Dicer_dimerisation"/>
</dbReference>
<dbReference type="InterPro" id="IPR001650">
    <property type="entry name" value="Helicase_C-like"/>
</dbReference>
<feature type="domain" description="Dicer dsRNA-binding fold" evidence="14">
    <location>
        <begin position="576"/>
        <end position="669"/>
    </location>
</feature>
<dbReference type="InterPro" id="IPR014001">
    <property type="entry name" value="Helicase_ATP-bd"/>
</dbReference>
<feature type="domain" description="Helicase C-terminal" evidence="13">
    <location>
        <begin position="359"/>
        <end position="541"/>
    </location>
</feature>
<evidence type="ECO:0000256" key="1">
    <source>
        <dbReference type="ARBA" id="ARBA00001936"/>
    </source>
</evidence>
<dbReference type="GO" id="GO:0003677">
    <property type="term" value="F:DNA binding"/>
    <property type="evidence" value="ECO:0007669"/>
    <property type="project" value="InterPro"/>
</dbReference>
<keyword evidence="9" id="KW-0464">Manganese</keyword>
<dbReference type="GO" id="GO:0004386">
    <property type="term" value="F:helicase activity"/>
    <property type="evidence" value="ECO:0007669"/>
    <property type="project" value="UniProtKB-KW"/>
</dbReference>
<evidence type="ECO:0000256" key="7">
    <source>
        <dbReference type="ARBA" id="ARBA00022840"/>
    </source>
</evidence>
<keyword evidence="3" id="KW-0479">Metal-binding</keyword>
<dbReference type="PROSITE" id="PS51194">
    <property type="entry name" value="HELICASE_CTER"/>
    <property type="match status" value="1"/>
</dbReference>
<evidence type="ECO:0000256" key="11">
    <source>
        <dbReference type="PROSITE-ProRule" id="PRU00657"/>
    </source>
</evidence>
<evidence type="ECO:0000259" key="14">
    <source>
        <dbReference type="PROSITE" id="PS51327"/>
    </source>
</evidence>
<evidence type="ECO:0000256" key="9">
    <source>
        <dbReference type="ARBA" id="ARBA00023211"/>
    </source>
</evidence>
<dbReference type="GO" id="GO:0004525">
    <property type="term" value="F:ribonuclease III activity"/>
    <property type="evidence" value="ECO:0007669"/>
    <property type="project" value="UniProtKB-ARBA"/>
</dbReference>
<dbReference type="Gene3D" id="3.30.160.380">
    <property type="entry name" value="Dicer dimerisation domain"/>
    <property type="match status" value="1"/>
</dbReference>
<dbReference type="SMART" id="SM00490">
    <property type="entry name" value="HELICc"/>
    <property type="match status" value="1"/>
</dbReference>
<gene>
    <name evidence="15" type="ORF">M513_09189</name>
    <name evidence="16" type="ORF">M514_09189</name>
</gene>
<evidence type="ECO:0000313" key="15">
    <source>
        <dbReference type="EMBL" id="KFD49975.1"/>
    </source>
</evidence>
<comment type="cofactor">
    <cofactor evidence="2">
        <name>Mg(2+)</name>
        <dbReference type="ChEBI" id="CHEBI:18420"/>
    </cofactor>
</comment>
<dbReference type="PROSITE" id="PS51327">
    <property type="entry name" value="DICER_DSRBF"/>
    <property type="match status" value="1"/>
</dbReference>
<keyword evidence="17" id="KW-1185">Reference proteome</keyword>
<keyword evidence="4" id="KW-0547">Nucleotide-binding</keyword>
<evidence type="ECO:0000256" key="10">
    <source>
        <dbReference type="ARBA" id="ARBA00035116"/>
    </source>
</evidence>
<keyword evidence="6" id="KW-0347">Helicase</keyword>
<dbReference type="InterPro" id="IPR051363">
    <property type="entry name" value="RLR_Helicase"/>
</dbReference>
<dbReference type="EMBL" id="KL367589">
    <property type="protein sequence ID" value="KFD62730.1"/>
    <property type="molecule type" value="Genomic_DNA"/>
</dbReference>
<keyword evidence="7" id="KW-0067">ATP-binding</keyword>
<keyword evidence="5" id="KW-0378">Hydrolase</keyword>
<name>A0A085LYC9_9BILA</name>
<keyword evidence="8" id="KW-0460">Magnesium</keyword>
<evidence type="ECO:0008006" key="18">
    <source>
        <dbReference type="Google" id="ProtNLM"/>
    </source>
</evidence>
<evidence type="ECO:0000256" key="5">
    <source>
        <dbReference type="ARBA" id="ARBA00022801"/>
    </source>
</evidence>
<evidence type="ECO:0000259" key="13">
    <source>
        <dbReference type="PROSITE" id="PS51194"/>
    </source>
</evidence>
<dbReference type="Proteomes" id="UP000030758">
    <property type="component" value="Unassembled WGS sequence"/>
</dbReference>
<dbReference type="InterPro" id="IPR048513">
    <property type="entry name" value="Dicer_PBD"/>
</dbReference>
<dbReference type="GO" id="GO:0046872">
    <property type="term" value="F:metal ion binding"/>
    <property type="evidence" value="ECO:0007669"/>
    <property type="project" value="UniProtKB-KW"/>
</dbReference>
<evidence type="ECO:0000256" key="4">
    <source>
        <dbReference type="ARBA" id="ARBA00022741"/>
    </source>
</evidence>
<comment type="cofactor">
    <cofactor evidence="1">
        <name>Mn(2+)</name>
        <dbReference type="ChEBI" id="CHEBI:29035"/>
    </cofactor>
</comment>
<reference evidence="15 17" key="1">
    <citation type="journal article" date="2014" name="Nat. Genet.">
        <title>Genome and transcriptome of the porcine whipworm Trichuris suis.</title>
        <authorList>
            <person name="Jex A.R."/>
            <person name="Nejsum P."/>
            <person name="Schwarz E.M."/>
            <person name="Hu L."/>
            <person name="Young N.D."/>
            <person name="Hall R.S."/>
            <person name="Korhonen P.K."/>
            <person name="Liao S."/>
            <person name="Thamsborg S."/>
            <person name="Xia J."/>
            <person name="Xu P."/>
            <person name="Wang S."/>
            <person name="Scheerlinck J.P."/>
            <person name="Hofmann A."/>
            <person name="Sternberg P.W."/>
            <person name="Wang J."/>
            <person name="Gasser R.B."/>
        </authorList>
    </citation>
    <scope>NUCLEOTIDE SEQUENCE [LARGE SCALE GENOMIC DNA]</scope>
    <source>
        <strain evidence="16">DCEP-RM93F</strain>
        <strain evidence="15">DCEP-RM93M</strain>
    </source>
</reference>
<dbReference type="InterPro" id="IPR027417">
    <property type="entry name" value="P-loop_NTPase"/>
</dbReference>
<evidence type="ECO:0000313" key="17">
    <source>
        <dbReference type="Proteomes" id="UP000030764"/>
    </source>
</evidence>
<evidence type="ECO:0000259" key="12">
    <source>
        <dbReference type="PROSITE" id="PS51192"/>
    </source>
</evidence>
<dbReference type="Pfam" id="PF04851">
    <property type="entry name" value="ResIII"/>
    <property type="match status" value="1"/>
</dbReference>
<dbReference type="GO" id="GO:0030422">
    <property type="term" value="P:siRNA processing"/>
    <property type="evidence" value="ECO:0007669"/>
    <property type="project" value="UniProtKB-ARBA"/>
</dbReference>
<dbReference type="GO" id="GO:0005737">
    <property type="term" value="C:cytoplasm"/>
    <property type="evidence" value="ECO:0007669"/>
    <property type="project" value="TreeGrafter"/>
</dbReference>
<dbReference type="GO" id="GO:0005524">
    <property type="term" value="F:ATP binding"/>
    <property type="evidence" value="ECO:0007669"/>
    <property type="project" value="UniProtKB-KW"/>
</dbReference>
<dbReference type="GO" id="GO:0003723">
    <property type="term" value="F:RNA binding"/>
    <property type="evidence" value="ECO:0007669"/>
    <property type="project" value="UniProtKB-UniRule"/>
</dbReference>
<organism evidence="15 17">
    <name type="scientific">Trichuris suis</name>
    <name type="common">pig whipworm</name>
    <dbReference type="NCBI Taxonomy" id="68888"/>
    <lineage>
        <taxon>Eukaryota</taxon>
        <taxon>Metazoa</taxon>
        <taxon>Ecdysozoa</taxon>
        <taxon>Nematoda</taxon>
        <taxon>Enoplea</taxon>
        <taxon>Dorylaimia</taxon>
        <taxon>Trichinellida</taxon>
        <taxon>Trichuridae</taxon>
        <taxon>Trichuris</taxon>
    </lineage>
</organism>
<dbReference type="SMART" id="SM00487">
    <property type="entry name" value="DEXDc"/>
    <property type="match status" value="1"/>
</dbReference>
<protein>
    <recommendedName>
        <fullName evidence="18">Helicase protein</fullName>
    </recommendedName>
</protein>
<dbReference type="PROSITE" id="PS51192">
    <property type="entry name" value="HELICASE_ATP_BIND_1"/>
    <property type="match status" value="1"/>
</dbReference>
<evidence type="ECO:0000256" key="6">
    <source>
        <dbReference type="ARBA" id="ARBA00022806"/>
    </source>
</evidence>
<dbReference type="PANTHER" id="PTHR14074:SF16">
    <property type="entry name" value="ANTIVIRAL INNATE IMMUNE RESPONSE RECEPTOR RIG-I"/>
    <property type="match status" value="1"/>
</dbReference>
<dbReference type="FunFam" id="3.40.50.300:FF:000628">
    <property type="entry name" value="Endoribonuclease Dicer"/>
    <property type="match status" value="1"/>
</dbReference>
<evidence type="ECO:0000256" key="8">
    <source>
        <dbReference type="ARBA" id="ARBA00022842"/>
    </source>
</evidence>
<evidence type="ECO:0000256" key="2">
    <source>
        <dbReference type="ARBA" id="ARBA00001946"/>
    </source>
</evidence>
<feature type="domain" description="Helicase ATP-binding" evidence="12">
    <location>
        <begin position="25"/>
        <end position="203"/>
    </location>
</feature>
<dbReference type="Proteomes" id="UP000030764">
    <property type="component" value="Unassembled WGS sequence"/>
</dbReference>
<dbReference type="Pfam" id="PF03368">
    <property type="entry name" value="Dicer_dimer"/>
    <property type="match status" value="1"/>
</dbReference>
<sequence>MELQGAANSSAAEKCYAPRDYQISLAEKAVEQNLLIPLRTGSGKTLIAVLLIKMLSRQLRIPLQKGGKRSIFVVNTVVLVKQQAAYIRKHSDLKVAELCANTGGDFYSKAEWDALMNNFEVIVVVAQLFSDGLNHAFVTMEQFNVVVFDECHHATGNHPYCLAMNHYVRCPPDRRPRILGLTASVLNKGNSSVDALSEFAKLERTLCSRIEASTWFLAASAYSAEAKVRVLCCNDETSRSYAELASELTAKCQEIIDFISDVKYSFAYDKKTLGSISKIFNRMQNVVDHLGLWSALEACNEQLEELAAIGRTVTSDETVSFVALGLTQMRCLKFLLETYVKNVKSCNELNRYVSPRLWALIELLREFNGRYFALTNVSGENDPFCGIVFVERRYTAYLIHELLERIQSWEPKTLNHLKVCFVVGCNSANSSVAVNRHEYRQQEEVNILRFRSGGKNFIIATSVLEEGFDVQRCNVVIRFDPPISFRSYIQSKGRARKRGSEYVILCKSDEEEKVKKLLLGFLETESKLANYESSANFGDMHFDRDTEMDRLVAPYNATLTSDDGSKRVARITLSTATRIVHMFCDKLPQAVVGKEKIKYKFTTLFDAQGTAIFTCRVEIPSIQLSLSGLAMPTRDLAKRAAALEMCKALHRSGRLNEHLLPFGVRDLKPVVNGP</sequence>
<proteinExistence type="inferred from homology"/>